<feature type="transmembrane region" description="Helical" evidence="2">
    <location>
        <begin position="240"/>
        <end position="263"/>
    </location>
</feature>
<dbReference type="OrthoDB" id="1925347at2759"/>
<dbReference type="AlphaFoldDB" id="S8DHR6"/>
<evidence type="ECO:0000256" key="2">
    <source>
        <dbReference type="SAM" id="Phobius"/>
    </source>
</evidence>
<gene>
    <name evidence="4" type="ORF">M569_15928</name>
</gene>
<keyword evidence="2" id="KW-0812">Transmembrane</keyword>
<feature type="chain" id="PRO_5004549648" description="Malectin-like domain-containing protein" evidence="3">
    <location>
        <begin position="21"/>
        <end position="314"/>
    </location>
</feature>
<dbReference type="PANTHER" id="PTHR33512">
    <property type="entry name" value="PROTEIN, PUTATIVE (DUF1191)-RELATED"/>
    <property type="match status" value="1"/>
</dbReference>
<keyword evidence="5" id="KW-1185">Reference proteome</keyword>
<reference evidence="4 5" key="1">
    <citation type="journal article" date="2013" name="BMC Genomics">
        <title>The miniature genome of a carnivorous plant Genlisea aurea contains a low number of genes and short non-coding sequences.</title>
        <authorList>
            <person name="Leushkin E.V."/>
            <person name="Sutormin R.A."/>
            <person name="Nabieva E.R."/>
            <person name="Penin A.A."/>
            <person name="Kondrashov A.S."/>
            <person name="Logacheva M.D."/>
        </authorList>
    </citation>
    <scope>NUCLEOTIDE SEQUENCE [LARGE SCALE GENOMIC DNA]</scope>
</reference>
<accession>S8DHR6</accession>
<protein>
    <recommendedName>
        <fullName evidence="6">Malectin-like domain-containing protein</fullName>
    </recommendedName>
</protein>
<dbReference type="Pfam" id="PF06697">
    <property type="entry name" value="DUF1191"/>
    <property type="match status" value="1"/>
</dbReference>
<dbReference type="InterPro" id="IPR010605">
    <property type="entry name" value="DUF1191"/>
</dbReference>
<evidence type="ECO:0000313" key="4">
    <source>
        <dbReference type="EMBL" id="EPS58882.1"/>
    </source>
</evidence>
<comment type="caution">
    <text evidence="4">The sequence shown here is derived from an EMBL/GenBank/DDBJ whole genome shotgun (WGS) entry which is preliminary data.</text>
</comment>
<keyword evidence="3" id="KW-0732">Signal</keyword>
<dbReference type="Proteomes" id="UP000015453">
    <property type="component" value="Unassembled WGS sequence"/>
</dbReference>
<dbReference type="EMBL" id="AUSU01008824">
    <property type="protein sequence ID" value="EPS58882.1"/>
    <property type="molecule type" value="Genomic_DNA"/>
</dbReference>
<evidence type="ECO:0000313" key="5">
    <source>
        <dbReference type="Proteomes" id="UP000015453"/>
    </source>
</evidence>
<proteinExistence type="predicted"/>
<dbReference type="PANTHER" id="PTHR33512:SF34">
    <property type="entry name" value="MALECTIN-LIKE DOMAIN-CONTAINING PROTEIN"/>
    <property type="match status" value="1"/>
</dbReference>
<evidence type="ECO:0000256" key="1">
    <source>
        <dbReference type="SAM" id="MobiDB-lite"/>
    </source>
</evidence>
<feature type="region of interest" description="Disordered" evidence="1">
    <location>
        <begin position="212"/>
        <end position="234"/>
    </location>
</feature>
<keyword evidence="2" id="KW-1133">Transmembrane helix</keyword>
<name>S8DHR6_9LAMI</name>
<feature type="signal peptide" evidence="3">
    <location>
        <begin position="1"/>
        <end position="20"/>
    </location>
</feature>
<evidence type="ECO:0008006" key="6">
    <source>
        <dbReference type="Google" id="ProtNLM"/>
    </source>
</evidence>
<sequence length="314" mass="33219">MLLLLPPWVVFAILYFQVVGVSICGGEFSAGELDSLLQEYAFGAFVRPRTGVVYNATLPVNLTGIEVAALRLRSGSLLRRGVSRYNEFQIPAGVVVQPYVVRLVLVYQNLGNFSPDYYPVPGYSLLTPVLGLLAYDAANLSATNLSELDIRASGEPISIRFPNVVSGRITPKPKCLYFGLDGSLGFDNVVNGSTCLTNFQGHFSIAVESSISPVPAPSPSPATPAGGGGGGGGGDRKREWIIIGSVIGGLLVLSASLLAAGCIRKCLTRKRMRRMEEAAESGVALPMATVANTRAPVATGTRTRPSLENELFVG</sequence>
<evidence type="ECO:0000256" key="3">
    <source>
        <dbReference type="SAM" id="SignalP"/>
    </source>
</evidence>
<organism evidence="4 5">
    <name type="scientific">Genlisea aurea</name>
    <dbReference type="NCBI Taxonomy" id="192259"/>
    <lineage>
        <taxon>Eukaryota</taxon>
        <taxon>Viridiplantae</taxon>
        <taxon>Streptophyta</taxon>
        <taxon>Embryophyta</taxon>
        <taxon>Tracheophyta</taxon>
        <taxon>Spermatophyta</taxon>
        <taxon>Magnoliopsida</taxon>
        <taxon>eudicotyledons</taxon>
        <taxon>Gunneridae</taxon>
        <taxon>Pentapetalae</taxon>
        <taxon>asterids</taxon>
        <taxon>lamiids</taxon>
        <taxon>Lamiales</taxon>
        <taxon>Lentibulariaceae</taxon>
        <taxon>Genlisea</taxon>
    </lineage>
</organism>
<dbReference type="GO" id="GO:0016020">
    <property type="term" value="C:membrane"/>
    <property type="evidence" value="ECO:0007669"/>
    <property type="project" value="TreeGrafter"/>
</dbReference>
<keyword evidence="2" id="KW-0472">Membrane</keyword>